<dbReference type="OrthoDB" id="3248909at2759"/>
<name>A0A6A6X8H1_9PLEO</name>
<feature type="transmembrane region" description="Helical" evidence="2">
    <location>
        <begin position="763"/>
        <end position="784"/>
    </location>
</feature>
<evidence type="ECO:0000313" key="4">
    <source>
        <dbReference type="Proteomes" id="UP000799757"/>
    </source>
</evidence>
<gene>
    <name evidence="3" type="ORF">K505DRAFT_375873</name>
</gene>
<protein>
    <submittedName>
        <fullName evidence="3">Uncharacterized protein</fullName>
    </submittedName>
</protein>
<evidence type="ECO:0000256" key="2">
    <source>
        <dbReference type="SAM" id="Phobius"/>
    </source>
</evidence>
<proteinExistence type="predicted"/>
<keyword evidence="4" id="KW-1185">Reference proteome</keyword>
<feature type="transmembrane region" description="Helical" evidence="2">
    <location>
        <begin position="81"/>
        <end position="105"/>
    </location>
</feature>
<keyword evidence="2" id="KW-0812">Transmembrane</keyword>
<evidence type="ECO:0000256" key="1">
    <source>
        <dbReference type="SAM" id="MobiDB-lite"/>
    </source>
</evidence>
<accession>A0A6A6X8H1</accession>
<feature type="transmembrane region" description="Helical" evidence="2">
    <location>
        <begin position="538"/>
        <end position="559"/>
    </location>
</feature>
<feature type="transmembrane region" description="Helical" evidence="2">
    <location>
        <begin position="40"/>
        <end position="61"/>
    </location>
</feature>
<keyword evidence="2" id="KW-1133">Transmembrane helix</keyword>
<feature type="transmembrane region" description="Helical" evidence="2">
    <location>
        <begin position="695"/>
        <end position="715"/>
    </location>
</feature>
<dbReference type="PANTHER" id="PTHR37544:SF3">
    <property type="entry name" value="SPRAY"/>
    <property type="match status" value="1"/>
</dbReference>
<dbReference type="EMBL" id="MU001958">
    <property type="protein sequence ID" value="KAF2792706.1"/>
    <property type="molecule type" value="Genomic_DNA"/>
</dbReference>
<feature type="transmembrane region" description="Helical" evidence="2">
    <location>
        <begin position="654"/>
        <end position="675"/>
    </location>
</feature>
<evidence type="ECO:0000313" key="3">
    <source>
        <dbReference type="EMBL" id="KAF2792706.1"/>
    </source>
</evidence>
<reference evidence="3" key="1">
    <citation type="journal article" date="2020" name="Stud. Mycol.">
        <title>101 Dothideomycetes genomes: a test case for predicting lifestyles and emergence of pathogens.</title>
        <authorList>
            <person name="Haridas S."/>
            <person name="Albert R."/>
            <person name="Binder M."/>
            <person name="Bloem J."/>
            <person name="Labutti K."/>
            <person name="Salamov A."/>
            <person name="Andreopoulos B."/>
            <person name="Baker S."/>
            <person name="Barry K."/>
            <person name="Bills G."/>
            <person name="Bluhm B."/>
            <person name="Cannon C."/>
            <person name="Castanera R."/>
            <person name="Culley D."/>
            <person name="Daum C."/>
            <person name="Ezra D."/>
            <person name="Gonzalez J."/>
            <person name="Henrissat B."/>
            <person name="Kuo A."/>
            <person name="Liang C."/>
            <person name="Lipzen A."/>
            <person name="Lutzoni F."/>
            <person name="Magnuson J."/>
            <person name="Mondo S."/>
            <person name="Nolan M."/>
            <person name="Ohm R."/>
            <person name="Pangilinan J."/>
            <person name="Park H.-J."/>
            <person name="Ramirez L."/>
            <person name="Alfaro M."/>
            <person name="Sun H."/>
            <person name="Tritt A."/>
            <person name="Yoshinaga Y."/>
            <person name="Zwiers L.-H."/>
            <person name="Turgeon B."/>
            <person name="Goodwin S."/>
            <person name="Spatafora J."/>
            <person name="Crous P."/>
            <person name="Grigoriev I."/>
        </authorList>
    </citation>
    <scope>NUCLEOTIDE SEQUENCE</scope>
    <source>
        <strain evidence="3">CBS 109.77</strain>
    </source>
</reference>
<sequence>MSTSPGARLREKMSLSSLFSWRQKTKGNTHGLWKPGAFRIWVLLTSALICWVLIIVLQILLVRSQRNGGIMFATSTNEIPIAQSFLYLYLPTIIALLYSIFWSWIDLQIKRLEPYFQLSKPGGASGKDSLLLQYPFDFIPFVPITAIKNRHWAVFWASTAIVIVTWLLVPLQAAIFASESISRMADTSFDLSTDYVPAREQNQTLTSRYIQSAHGIIWLNETLPPYMSREYALTPFQPQQPLKSQLNETWTAATTLFSVDLNCETPQQKIIKVIGNSPEEYFNSSIGCEWPVRTQLGNGTIGDDSGNVDSMYKYKEFSSSFMGYYITDYMRMSSSYSLEGNGYCNEEAVNATIGNRPFLAFFTRNKQHPEDPPSNVTQLICTPSYYFQDVDATVDAKTKIPLNVTTKGSKRKLPADMWDASFFEYQMNRGEAHKEQRRGVLPIRRWPDQIELTSKTQLSSYDNHDALHPMAGLAFGAGNHTLEDLLDPTALKESYERAYRVIFSRIMVEILDQKFAKTQPVSGNKMYTTGVVILVPTFTYIVEGLLGLISICAVALMIISMKRKWSLRSDPATISSVMSLVADNPELLEKFSHLDCETAEEFEQYLKDKNFRLDYDEHGTCIVQVDVNSQPFVRTDSDVVRIPKPVRPREFRSFMAAPFIMTHIALAITLGVLLAKSRQHYGFARPSNNAIVRQIVENYIPTALATLIEPIWILINRLLCMLQPIEELQGGRAASKNSIDADYNSLPPQLVIFKALRSSHFKLAAVCLMALLANVLAVAFAGMFNEQAIFIPRTIDMYPPFSTKFVAINGSVGPHIDNSLASEGLKPSGAYIGGDGTDLFLAADSNSTALTPLPAWVDKEFMYIPFTDSNTVSNTEGLEARTQAFGATLDCKEIPAEDYFAEALVIDFKRKLASNSTFRVTMNDGTGHRVTCGLNGSSVPQEGPVGEPDGAGLYLPCQSGKSAIELVLALQANQSASQADKDFCRRTRFLGYARHVGETCYNTISFNASNALFIGCRPHLQTSTADVFVNAEGRVQNVSRGDVTSDLSKEFLDQHFSNDVANLLEQADRYIYRFRGGIWHNDSYASDMVNYFILNPHNDSRLLDPTLPVPSLKDVTQRLYPTYSSLFAIWLGLNKEKLLIPNVQGSVSPTTGRTSESHIRIFLSMPLFIIAEVILGIYAIVAFCIYFRRPGRFLPRMPTSISAIIALFAASSAVLDMEYTSHFTRRERRKHLESLGHTYGYGTFVGTDGNLHIGVEKEPLVKSQPVPGVLKKVTTGLTKTPTGLSGFSKKRSRFARQNTM</sequence>
<dbReference type="InterPro" id="IPR021840">
    <property type="entry name" value="DUF3433"/>
</dbReference>
<dbReference type="Proteomes" id="UP000799757">
    <property type="component" value="Unassembled WGS sequence"/>
</dbReference>
<dbReference type="PANTHER" id="PTHR37544">
    <property type="entry name" value="SPRAY-RELATED"/>
    <property type="match status" value="1"/>
</dbReference>
<feature type="transmembrane region" description="Helical" evidence="2">
    <location>
        <begin position="1161"/>
        <end position="1187"/>
    </location>
</feature>
<feature type="transmembrane region" description="Helical" evidence="2">
    <location>
        <begin position="153"/>
        <end position="177"/>
    </location>
</feature>
<organism evidence="3 4">
    <name type="scientific">Melanomma pulvis-pyrius CBS 109.77</name>
    <dbReference type="NCBI Taxonomy" id="1314802"/>
    <lineage>
        <taxon>Eukaryota</taxon>
        <taxon>Fungi</taxon>
        <taxon>Dikarya</taxon>
        <taxon>Ascomycota</taxon>
        <taxon>Pezizomycotina</taxon>
        <taxon>Dothideomycetes</taxon>
        <taxon>Pleosporomycetidae</taxon>
        <taxon>Pleosporales</taxon>
        <taxon>Melanommataceae</taxon>
        <taxon>Melanomma</taxon>
    </lineage>
</organism>
<dbReference type="Pfam" id="PF11915">
    <property type="entry name" value="DUF3433"/>
    <property type="match status" value="2"/>
</dbReference>
<feature type="region of interest" description="Disordered" evidence="1">
    <location>
        <begin position="1281"/>
        <end position="1300"/>
    </location>
</feature>
<keyword evidence="2" id="KW-0472">Membrane</keyword>